<dbReference type="InterPro" id="IPR012134">
    <property type="entry name" value="Glu-5-SA_DH"/>
</dbReference>
<dbReference type="CDD" id="cd07079">
    <property type="entry name" value="ALDH_F18-19_ProA-GPR"/>
    <property type="match status" value="1"/>
</dbReference>
<dbReference type="InterPro" id="IPR016162">
    <property type="entry name" value="Ald_DH_N"/>
</dbReference>
<dbReference type="InterPro" id="IPR015590">
    <property type="entry name" value="Aldehyde_DH_dom"/>
</dbReference>
<organism evidence="9">
    <name type="scientific">marine metagenome</name>
    <dbReference type="NCBI Taxonomy" id="408172"/>
    <lineage>
        <taxon>unclassified sequences</taxon>
        <taxon>metagenomes</taxon>
        <taxon>ecological metagenomes</taxon>
    </lineage>
</organism>
<evidence type="ECO:0000256" key="4">
    <source>
        <dbReference type="ARBA" id="ARBA00022650"/>
    </source>
</evidence>
<evidence type="ECO:0000256" key="7">
    <source>
        <dbReference type="ARBA" id="ARBA00049024"/>
    </source>
</evidence>
<dbReference type="PANTHER" id="PTHR11063">
    <property type="entry name" value="GLUTAMATE SEMIALDEHYDE DEHYDROGENASE"/>
    <property type="match status" value="1"/>
</dbReference>
<dbReference type="UniPathway" id="UPA00098">
    <property type="reaction ID" value="UER00360"/>
</dbReference>
<evidence type="ECO:0000256" key="6">
    <source>
        <dbReference type="ARBA" id="ARBA00023002"/>
    </source>
</evidence>
<dbReference type="NCBIfam" id="NF001221">
    <property type="entry name" value="PRK00197.1"/>
    <property type="match status" value="1"/>
</dbReference>
<dbReference type="GO" id="GO:0055129">
    <property type="term" value="P:L-proline biosynthetic process"/>
    <property type="evidence" value="ECO:0007669"/>
    <property type="project" value="UniProtKB-UniPathway"/>
</dbReference>
<dbReference type="PROSITE" id="PS01223">
    <property type="entry name" value="PROA"/>
    <property type="match status" value="1"/>
</dbReference>
<dbReference type="InterPro" id="IPR016163">
    <property type="entry name" value="Ald_DH_C"/>
</dbReference>
<keyword evidence="3" id="KW-0028">Amino-acid biosynthesis</keyword>
<dbReference type="FunFam" id="3.40.309.10:FF:000006">
    <property type="entry name" value="Gamma-glutamyl phosphate reductase"/>
    <property type="match status" value="1"/>
</dbReference>
<dbReference type="HAMAP" id="MF_00412">
    <property type="entry name" value="ProA"/>
    <property type="match status" value="1"/>
</dbReference>
<keyword evidence="4" id="KW-0641">Proline biosynthesis</keyword>
<protein>
    <recommendedName>
        <fullName evidence="2">glutamate-5-semialdehyde dehydrogenase</fullName>
        <ecNumber evidence="2">1.2.1.41</ecNumber>
    </recommendedName>
</protein>
<evidence type="ECO:0000256" key="5">
    <source>
        <dbReference type="ARBA" id="ARBA00022857"/>
    </source>
</evidence>
<dbReference type="GO" id="GO:0050661">
    <property type="term" value="F:NADP binding"/>
    <property type="evidence" value="ECO:0007669"/>
    <property type="project" value="InterPro"/>
</dbReference>
<keyword evidence="6" id="KW-0560">Oxidoreductase</keyword>
<comment type="pathway">
    <text evidence="1">Amino-acid biosynthesis; L-proline biosynthesis; L-glutamate 5-semialdehyde from L-glutamate: step 2/2.</text>
</comment>
<dbReference type="Gene3D" id="3.40.309.10">
    <property type="entry name" value="Aldehyde Dehydrogenase, Chain A, domain 2"/>
    <property type="match status" value="1"/>
</dbReference>
<feature type="domain" description="Aldehyde dehydrogenase" evidence="8">
    <location>
        <begin position="3"/>
        <end position="291"/>
    </location>
</feature>
<gene>
    <name evidence="9" type="ORF">METZ01_LOCUS21204</name>
</gene>
<dbReference type="EMBL" id="UINC01001038">
    <property type="protein sequence ID" value="SUZ68350.1"/>
    <property type="molecule type" value="Genomic_DNA"/>
</dbReference>
<evidence type="ECO:0000259" key="8">
    <source>
        <dbReference type="Pfam" id="PF00171"/>
    </source>
</evidence>
<dbReference type="AlphaFoldDB" id="A0A381PN33"/>
<dbReference type="NCBIfam" id="TIGR00407">
    <property type="entry name" value="proA"/>
    <property type="match status" value="1"/>
</dbReference>
<comment type="catalytic activity">
    <reaction evidence="7">
        <text>L-glutamate 5-semialdehyde + phosphate + NADP(+) = L-glutamyl 5-phosphate + NADPH + H(+)</text>
        <dbReference type="Rhea" id="RHEA:19541"/>
        <dbReference type="ChEBI" id="CHEBI:15378"/>
        <dbReference type="ChEBI" id="CHEBI:43474"/>
        <dbReference type="ChEBI" id="CHEBI:57783"/>
        <dbReference type="ChEBI" id="CHEBI:58066"/>
        <dbReference type="ChEBI" id="CHEBI:58274"/>
        <dbReference type="ChEBI" id="CHEBI:58349"/>
        <dbReference type="EC" id="1.2.1.41"/>
    </reaction>
</comment>
<dbReference type="InterPro" id="IPR020593">
    <property type="entry name" value="G-glutamylP_reductase_CS"/>
</dbReference>
<dbReference type="GO" id="GO:0004350">
    <property type="term" value="F:glutamate-5-semialdehyde dehydrogenase activity"/>
    <property type="evidence" value="ECO:0007669"/>
    <property type="project" value="UniProtKB-EC"/>
</dbReference>
<dbReference type="InterPro" id="IPR000965">
    <property type="entry name" value="GPR_dom"/>
</dbReference>
<dbReference type="PIRSF" id="PIRSF000151">
    <property type="entry name" value="GPR"/>
    <property type="match status" value="1"/>
</dbReference>
<dbReference type="Pfam" id="PF00171">
    <property type="entry name" value="Aldedh"/>
    <property type="match status" value="1"/>
</dbReference>
<evidence type="ECO:0000256" key="1">
    <source>
        <dbReference type="ARBA" id="ARBA00004985"/>
    </source>
</evidence>
<proteinExistence type="inferred from homology"/>
<sequence>MTEVRRAAEAARDAAQHVATLTTEPKNDYLRDLAGALLAAEKDILRANAADITRAEEDGLSTPKLKRLGISAESLGQMAEALRQVADLDDPVAQVTRDQTLENGLRVTRVRCPLGVVMMIYESRPNVTIDAFSLCFKSGNACILKGGKEAQESNEALAEVIHATLRKHDLPEEALVLVGAAGREAVAELLTFDDCIDLVIPRGGETLIRYVSENSSIPTVQHFHGICHVYVDPEANLKQALEISVTGKTSAPATCNATEAVLVHEEIASKFLPDLVAGYHEVGVEVRGDEAVRAVDPAVVAANADDWGHEFLDMIVAVKVVPDMDAAIDHIRRFGSDHTDTIVTENAETAAEFTQRVQSSCTLVNASTRFNDGFQLGMGAEIGISTSRVHAYGPMGLEELTSQRFVVEGAGHVR</sequence>
<dbReference type="InterPro" id="IPR016161">
    <property type="entry name" value="Ald_DH/histidinol_DH"/>
</dbReference>
<accession>A0A381PN33</accession>
<dbReference type="SUPFAM" id="SSF53720">
    <property type="entry name" value="ALDH-like"/>
    <property type="match status" value="1"/>
</dbReference>
<dbReference type="EC" id="1.2.1.41" evidence="2"/>
<name>A0A381PN33_9ZZZZ</name>
<evidence type="ECO:0000256" key="2">
    <source>
        <dbReference type="ARBA" id="ARBA00013002"/>
    </source>
</evidence>
<dbReference type="PANTHER" id="PTHR11063:SF8">
    <property type="entry name" value="DELTA-1-PYRROLINE-5-CARBOXYLATE SYNTHASE"/>
    <property type="match status" value="1"/>
</dbReference>
<keyword evidence="5" id="KW-0521">NADP</keyword>
<evidence type="ECO:0000256" key="3">
    <source>
        <dbReference type="ARBA" id="ARBA00022605"/>
    </source>
</evidence>
<dbReference type="Gene3D" id="3.40.605.10">
    <property type="entry name" value="Aldehyde Dehydrogenase, Chain A, domain 1"/>
    <property type="match status" value="1"/>
</dbReference>
<reference evidence="9" key="1">
    <citation type="submission" date="2018-05" db="EMBL/GenBank/DDBJ databases">
        <authorList>
            <person name="Lanie J.A."/>
            <person name="Ng W.-L."/>
            <person name="Kazmierczak K.M."/>
            <person name="Andrzejewski T.M."/>
            <person name="Davidsen T.M."/>
            <person name="Wayne K.J."/>
            <person name="Tettelin H."/>
            <person name="Glass J.I."/>
            <person name="Rusch D."/>
            <person name="Podicherti R."/>
            <person name="Tsui H.-C.T."/>
            <person name="Winkler M.E."/>
        </authorList>
    </citation>
    <scope>NUCLEOTIDE SEQUENCE</scope>
</reference>
<evidence type="ECO:0000313" key="9">
    <source>
        <dbReference type="EMBL" id="SUZ68350.1"/>
    </source>
</evidence>